<dbReference type="FunFam" id="3.40.50.300:FF:000001">
    <property type="entry name" value="ATP-dependent zinc metalloprotease FtsH"/>
    <property type="match status" value="1"/>
</dbReference>
<dbReference type="InterPro" id="IPR011546">
    <property type="entry name" value="Pept_M41_FtsH_extracell"/>
</dbReference>
<feature type="binding site" evidence="15">
    <location>
        <position position="557"/>
    </location>
    <ligand>
        <name>Zn(2+)</name>
        <dbReference type="ChEBI" id="CHEBI:29105"/>
        <note>catalytic</note>
    </ligand>
</feature>
<feature type="transmembrane region" description="Helical" evidence="15">
    <location>
        <begin position="52"/>
        <end position="70"/>
    </location>
</feature>
<comment type="caution">
    <text evidence="19">The sequence shown here is derived from an EMBL/GenBank/DDBJ whole genome shotgun (WGS) entry which is preliminary data.</text>
</comment>
<comment type="subunit">
    <text evidence="15">Homohexamer.</text>
</comment>
<keyword evidence="9 15" id="KW-0862">Zinc</keyword>
<evidence type="ECO:0000256" key="11">
    <source>
        <dbReference type="ARBA" id="ARBA00022989"/>
    </source>
</evidence>
<feature type="active site" evidence="15">
    <location>
        <position position="482"/>
    </location>
</feature>
<dbReference type="Proteomes" id="UP000266389">
    <property type="component" value="Unassembled WGS sequence"/>
</dbReference>
<dbReference type="SUPFAM" id="SSF52540">
    <property type="entry name" value="P-loop containing nucleoside triphosphate hydrolases"/>
    <property type="match status" value="1"/>
</dbReference>
<dbReference type="Gene3D" id="1.20.58.760">
    <property type="entry name" value="Peptidase M41"/>
    <property type="match status" value="1"/>
</dbReference>
<dbReference type="SMART" id="SM00382">
    <property type="entry name" value="AAA"/>
    <property type="match status" value="1"/>
</dbReference>
<evidence type="ECO:0000256" key="5">
    <source>
        <dbReference type="ARBA" id="ARBA00022692"/>
    </source>
</evidence>
<evidence type="ECO:0000256" key="16">
    <source>
        <dbReference type="RuleBase" id="RU003651"/>
    </source>
</evidence>
<dbReference type="InterPro" id="IPR000642">
    <property type="entry name" value="Peptidase_M41"/>
</dbReference>
<keyword evidence="8 15" id="KW-0378">Hydrolase</keyword>
<dbReference type="EC" id="3.4.24.-" evidence="15"/>
<dbReference type="Gene3D" id="1.10.8.60">
    <property type="match status" value="1"/>
</dbReference>
<evidence type="ECO:0000256" key="10">
    <source>
        <dbReference type="ARBA" id="ARBA00022840"/>
    </source>
</evidence>
<comment type="similarity">
    <text evidence="2 15">In the C-terminal section; belongs to the peptidase M41 family.</text>
</comment>
<gene>
    <name evidence="15" type="primary">ftsH</name>
    <name evidence="19" type="ORF">D0433_03910</name>
</gene>
<comment type="cofactor">
    <cofactor evidence="15">
        <name>Zn(2+)</name>
        <dbReference type="ChEBI" id="CHEBI:29105"/>
    </cofactor>
    <text evidence="15">Binds 1 zinc ion per subunit.</text>
</comment>
<evidence type="ECO:0000256" key="9">
    <source>
        <dbReference type="ARBA" id="ARBA00022833"/>
    </source>
</evidence>
<proteinExistence type="inferred from homology"/>
<dbReference type="GO" id="GO:0005524">
    <property type="term" value="F:ATP binding"/>
    <property type="evidence" value="ECO:0007669"/>
    <property type="project" value="UniProtKB-UniRule"/>
</dbReference>
<dbReference type="GO" id="GO:0030163">
    <property type="term" value="P:protein catabolic process"/>
    <property type="evidence" value="ECO:0007669"/>
    <property type="project" value="UniProtKB-UniRule"/>
</dbReference>
<evidence type="ECO:0000256" key="3">
    <source>
        <dbReference type="ARBA" id="ARBA00022475"/>
    </source>
</evidence>
<sequence length="665" mass="74414">MADNSFVKNRDGLRSKSTRNRFKPVREDNDSPFGNFGGNTDPDDQFRRTFRILFYTLAIVLLFIFLQKLFTSSEPNAPEVSYNEYRRLISQSLVKEVLVEKHDGSALLTGLLYKYEPLELADGRGEKKSDRFTVKLPDFDRTMADELVAKNIKIKIEHREEGTLMQFLMVFGPWIVIGIIYFVVIRRLTAQNGMTRNVFNFGKSRAKMITEFDTKVSFADVAGCDEAKLELGEVVEFLREPDRFKQLGAKIPKGILLLGPPGTGKTLLAKAVAGEAGVPFFSMSGADFVEMFVGVGASRVRDLFEQAKRHAPCIVFIDEIDAVGRSRGAGLGGGHDEREQTLNQLLVEMDGFDTNDHVILIAATNRPDVLDSALLRPGRFDRQIVVDKPDVRGREAILKIHTRKVPLASDVNLQLIAQGTPGFAGADLANLVNEATLFAARARRNQVTMQDFENARDKVLMGPERKSIYISPKEKEITSYHESGHVLVAKFTDGSDPVHKVTIIPRGRALGITSYLPLEDRHTYSRQYILAMITYALGGRAAEEIVFNEVSTGAGNDIERATELARKMVCEWGMSERLGPLNYGSKHQEVFLGRDFGRVRDYSEETAVAIDSEVRHIVSECMENARRILTDHIDILHRLAKTLIERETLTASEIDRIIAGEALTV</sequence>
<evidence type="ECO:0000256" key="1">
    <source>
        <dbReference type="ARBA" id="ARBA00004370"/>
    </source>
</evidence>
<evidence type="ECO:0000313" key="20">
    <source>
        <dbReference type="Proteomes" id="UP000266389"/>
    </source>
</evidence>
<keyword evidence="4 15" id="KW-0645">Protease</keyword>
<dbReference type="NCBIfam" id="TIGR01241">
    <property type="entry name" value="FtsH_fam"/>
    <property type="match status" value="1"/>
</dbReference>
<evidence type="ECO:0000256" key="17">
    <source>
        <dbReference type="SAM" id="MobiDB-lite"/>
    </source>
</evidence>
<evidence type="ECO:0000259" key="18">
    <source>
        <dbReference type="SMART" id="SM00382"/>
    </source>
</evidence>
<evidence type="ECO:0000256" key="12">
    <source>
        <dbReference type="ARBA" id="ARBA00023049"/>
    </source>
</evidence>
<dbReference type="GO" id="GO:0005886">
    <property type="term" value="C:plasma membrane"/>
    <property type="evidence" value="ECO:0007669"/>
    <property type="project" value="UniProtKB-SubCell"/>
</dbReference>
<dbReference type="InterPro" id="IPR005936">
    <property type="entry name" value="FtsH"/>
</dbReference>
<feature type="domain" description="AAA+ ATPase" evidence="18">
    <location>
        <begin position="251"/>
        <end position="390"/>
    </location>
</feature>
<keyword evidence="7 15" id="KW-0547">Nucleotide-binding</keyword>
<dbReference type="InterPro" id="IPR003593">
    <property type="entry name" value="AAA+_ATPase"/>
</dbReference>
<comment type="function">
    <text evidence="15">Acts as a processive, ATP-dependent zinc metallopeptidase for both cytoplasmic and membrane proteins. Plays a role in the quality control of integral membrane proteins.</text>
</comment>
<protein>
    <recommendedName>
        <fullName evidence="15">ATP-dependent zinc metalloprotease FtsH</fullName>
        <ecNumber evidence="15">3.4.24.-</ecNumber>
    </recommendedName>
</protein>
<evidence type="ECO:0000256" key="8">
    <source>
        <dbReference type="ARBA" id="ARBA00022801"/>
    </source>
</evidence>
<keyword evidence="3 15" id="KW-1003">Cell membrane</keyword>
<evidence type="ECO:0000256" key="14">
    <source>
        <dbReference type="ARBA" id="ARBA00061570"/>
    </source>
</evidence>
<dbReference type="HAMAP" id="MF_01458">
    <property type="entry name" value="FtsH"/>
    <property type="match status" value="1"/>
</dbReference>
<dbReference type="Pfam" id="PF06480">
    <property type="entry name" value="FtsH_ext"/>
    <property type="match status" value="1"/>
</dbReference>
<dbReference type="GO" id="GO:0006508">
    <property type="term" value="P:proteolysis"/>
    <property type="evidence" value="ECO:0007669"/>
    <property type="project" value="UniProtKB-KW"/>
</dbReference>
<dbReference type="InterPro" id="IPR041569">
    <property type="entry name" value="AAA_lid_3"/>
</dbReference>
<dbReference type="Pfam" id="PF01434">
    <property type="entry name" value="Peptidase_M41"/>
    <property type="match status" value="1"/>
</dbReference>
<keyword evidence="11 15" id="KW-1133">Transmembrane helix</keyword>
<feature type="region of interest" description="Disordered" evidence="17">
    <location>
        <begin position="1"/>
        <end position="40"/>
    </location>
</feature>
<keyword evidence="12 15" id="KW-0482">Metalloprotease</keyword>
<dbReference type="PANTHER" id="PTHR23076">
    <property type="entry name" value="METALLOPROTEASE M41 FTSH"/>
    <property type="match status" value="1"/>
</dbReference>
<keyword evidence="6 15" id="KW-0479">Metal-binding</keyword>
<evidence type="ECO:0000256" key="2">
    <source>
        <dbReference type="ARBA" id="ARBA00010044"/>
    </source>
</evidence>
<evidence type="ECO:0000256" key="6">
    <source>
        <dbReference type="ARBA" id="ARBA00022723"/>
    </source>
</evidence>
<organism evidence="19 20">
    <name type="scientific">Candidatus Thermochlorobacter aerophilus</name>
    <dbReference type="NCBI Taxonomy" id="1868324"/>
    <lineage>
        <taxon>Bacteria</taxon>
        <taxon>Pseudomonadati</taxon>
        <taxon>Chlorobiota</taxon>
        <taxon>Chlorobiia</taxon>
        <taxon>Chlorobiales</taxon>
        <taxon>Candidatus Thermochlorobacteriaceae</taxon>
        <taxon>Candidatus Thermochlorobacter</taxon>
    </lineage>
</organism>
<dbReference type="GO" id="GO:0008270">
    <property type="term" value="F:zinc ion binding"/>
    <property type="evidence" value="ECO:0007669"/>
    <property type="project" value="UniProtKB-UniRule"/>
</dbReference>
<dbReference type="Pfam" id="PF17862">
    <property type="entry name" value="AAA_lid_3"/>
    <property type="match status" value="1"/>
</dbReference>
<evidence type="ECO:0000256" key="4">
    <source>
        <dbReference type="ARBA" id="ARBA00022670"/>
    </source>
</evidence>
<dbReference type="AlphaFoldDB" id="A0A395M1Y1"/>
<dbReference type="GO" id="GO:0004222">
    <property type="term" value="F:metalloendopeptidase activity"/>
    <property type="evidence" value="ECO:0007669"/>
    <property type="project" value="InterPro"/>
</dbReference>
<keyword evidence="13 15" id="KW-0472">Membrane</keyword>
<keyword evidence="5 15" id="KW-0812">Transmembrane</keyword>
<feature type="binding site" evidence="15">
    <location>
        <begin position="259"/>
        <end position="266"/>
    </location>
    <ligand>
        <name>ATP</name>
        <dbReference type="ChEBI" id="CHEBI:30616"/>
    </ligand>
</feature>
<evidence type="ECO:0000256" key="15">
    <source>
        <dbReference type="HAMAP-Rule" id="MF_01458"/>
    </source>
</evidence>
<comment type="similarity">
    <text evidence="16">Belongs to the AAA ATPase family.</text>
</comment>
<dbReference type="InterPro" id="IPR037219">
    <property type="entry name" value="Peptidase_M41-like"/>
</dbReference>
<feature type="binding site" evidence="15">
    <location>
        <position position="481"/>
    </location>
    <ligand>
        <name>Zn(2+)</name>
        <dbReference type="ChEBI" id="CHEBI:29105"/>
        <note>catalytic</note>
    </ligand>
</feature>
<evidence type="ECO:0000256" key="13">
    <source>
        <dbReference type="ARBA" id="ARBA00023136"/>
    </source>
</evidence>
<dbReference type="InterPro" id="IPR003959">
    <property type="entry name" value="ATPase_AAA_core"/>
</dbReference>
<dbReference type="PANTHER" id="PTHR23076:SF97">
    <property type="entry name" value="ATP-DEPENDENT ZINC METALLOPROTEASE YME1L1"/>
    <property type="match status" value="1"/>
</dbReference>
<dbReference type="EMBL" id="PHFL01000026">
    <property type="protein sequence ID" value="RFM24766.1"/>
    <property type="molecule type" value="Genomic_DNA"/>
</dbReference>
<reference evidence="19 20" key="1">
    <citation type="journal article" date="2011" name="ISME J.">
        <title>Community ecology of hot spring cyanobacterial mats: predominant populations and their functional potential.</title>
        <authorList>
            <person name="Klatt C.G."/>
            <person name="Wood J.M."/>
            <person name="Rusch D.B."/>
            <person name="Bateson M.M."/>
            <person name="Hamamura N."/>
            <person name="Heidelberg J.F."/>
            <person name="Grossman A.R."/>
            <person name="Bhaya D."/>
            <person name="Cohan F.M."/>
            <person name="Kuhl M."/>
            <person name="Bryant D.A."/>
            <person name="Ward D.M."/>
        </authorList>
    </citation>
    <scope>NUCLEOTIDE SEQUENCE [LARGE SCALE GENOMIC DNA]</scope>
    <source>
        <strain evidence="19">OS</strain>
    </source>
</reference>
<dbReference type="InterPro" id="IPR027417">
    <property type="entry name" value="P-loop_NTPase"/>
</dbReference>
<dbReference type="FunFam" id="1.20.58.760:FF:000001">
    <property type="entry name" value="ATP-dependent zinc metalloprotease FtsH"/>
    <property type="match status" value="1"/>
</dbReference>
<feature type="binding site" evidence="15">
    <location>
        <position position="485"/>
    </location>
    <ligand>
        <name>Zn(2+)</name>
        <dbReference type="ChEBI" id="CHEBI:29105"/>
        <note>catalytic</note>
    </ligand>
</feature>
<dbReference type="SUPFAM" id="SSF140990">
    <property type="entry name" value="FtsH protease domain-like"/>
    <property type="match status" value="1"/>
</dbReference>
<name>A0A395M1Y1_9BACT</name>
<feature type="transmembrane region" description="Helical" evidence="15">
    <location>
        <begin position="164"/>
        <end position="184"/>
    </location>
</feature>
<dbReference type="GO" id="GO:0004176">
    <property type="term" value="F:ATP-dependent peptidase activity"/>
    <property type="evidence" value="ECO:0007669"/>
    <property type="project" value="InterPro"/>
</dbReference>
<comment type="similarity">
    <text evidence="14 15">In the central section; belongs to the AAA ATPase family.</text>
</comment>
<comment type="subcellular location">
    <subcellularLocation>
        <location evidence="15">Cell membrane</location>
        <topology evidence="15">Multi-pass membrane protein</topology>
        <orientation evidence="15">Cytoplasmic side</orientation>
    </subcellularLocation>
    <subcellularLocation>
        <location evidence="1">Membrane</location>
    </subcellularLocation>
</comment>
<dbReference type="FunFam" id="1.10.8.60:FF:000001">
    <property type="entry name" value="ATP-dependent zinc metalloprotease FtsH"/>
    <property type="match status" value="1"/>
</dbReference>
<accession>A0A395M1Y1</accession>
<evidence type="ECO:0000313" key="19">
    <source>
        <dbReference type="EMBL" id="RFM24766.1"/>
    </source>
</evidence>
<evidence type="ECO:0000256" key="7">
    <source>
        <dbReference type="ARBA" id="ARBA00022741"/>
    </source>
</evidence>
<dbReference type="PROSITE" id="PS00674">
    <property type="entry name" value="AAA"/>
    <property type="match status" value="1"/>
</dbReference>
<dbReference type="Pfam" id="PF00004">
    <property type="entry name" value="AAA"/>
    <property type="match status" value="1"/>
</dbReference>
<dbReference type="GO" id="GO:0016887">
    <property type="term" value="F:ATP hydrolysis activity"/>
    <property type="evidence" value="ECO:0007669"/>
    <property type="project" value="UniProtKB-UniRule"/>
</dbReference>
<dbReference type="CDD" id="cd19501">
    <property type="entry name" value="RecA-like_FtsH"/>
    <property type="match status" value="1"/>
</dbReference>
<dbReference type="Gene3D" id="3.40.50.300">
    <property type="entry name" value="P-loop containing nucleotide triphosphate hydrolases"/>
    <property type="match status" value="1"/>
</dbReference>
<dbReference type="InterPro" id="IPR003960">
    <property type="entry name" value="ATPase_AAA_CS"/>
</dbReference>
<keyword evidence="10 15" id="KW-0067">ATP-binding</keyword>